<dbReference type="GO" id="GO:0004527">
    <property type="term" value="F:exonuclease activity"/>
    <property type="evidence" value="ECO:0007669"/>
    <property type="project" value="UniProtKB-KW"/>
</dbReference>
<dbReference type="EMBL" id="JBHSCR010000007">
    <property type="protein sequence ID" value="MFC4348181.1"/>
    <property type="molecule type" value="Genomic_DNA"/>
</dbReference>
<dbReference type="Gene3D" id="3.30.420.10">
    <property type="entry name" value="Ribonuclease H-like superfamily/Ribonuclease H"/>
    <property type="match status" value="1"/>
</dbReference>
<keyword evidence="2" id="KW-0269">Exonuclease</keyword>
<reference evidence="3" key="1">
    <citation type="journal article" date="2019" name="Int. J. Syst. Evol. Microbiol.">
        <title>The Global Catalogue of Microorganisms (GCM) 10K type strain sequencing project: providing services to taxonomists for standard genome sequencing and annotation.</title>
        <authorList>
            <consortium name="The Broad Institute Genomics Platform"/>
            <consortium name="The Broad Institute Genome Sequencing Center for Infectious Disease"/>
            <person name="Wu L."/>
            <person name="Ma J."/>
        </authorList>
    </citation>
    <scope>NUCLEOTIDE SEQUENCE [LARGE SCALE GENOMIC DNA]</scope>
    <source>
        <strain evidence="3">CGMCC 1.15304</strain>
    </source>
</reference>
<feature type="domain" description="Exonuclease" evidence="1">
    <location>
        <begin position="39"/>
        <end position="205"/>
    </location>
</feature>
<evidence type="ECO:0000313" key="3">
    <source>
        <dbReference type="Proteomes" id="UP001595776"/>
    </source>
</evidence>
<dbReference type="PANTHER" id="PTHR30231:SF37">
    <property type="entry name" value="EXODEOXYRIBONUCLEASE 10"/>
    <property type="match status" value="1"/>
</dbReference>
<dbReference type="SMART" id="SM00479">
    <property type="entry name" value="EXOIII"/>
    <property type="match status" value="1"/>
</dbReference>
<dbReference type="InterPro" id="IPR012337">
    <property type="entry name" value="RNaseH-like_sf"/>
</dbReference>
<proteinExistence type="predicted"/>
<evidence type="ECO:0000313" key="2">
    <source>
        <dbReference type="EMBL" id="MFC4348181.1"/>
    </source>
</evidence>
<keyword evidence="3" id="KW-1185">Reference proteome</keyword>
<keyword evidence="2" id="KW-0540">Nuclease</keyword>
<dbReference type="Pfam" id="PF00929">
    <property type="entry name" value="RNase_T"/>
    <property type="match status" value="1"/>
</dbReference>
<dbReference type="CDD" id="cd06127">
    <property type="entry name" value="DEDDh"/>
    <property type="match status" value="1"/>
</dbReference>
<dbReference type="NCBIfam" id="NF006615">
    <property type="entry name" value="PRK09182.1"/>
    <property type="match status" value="1"/>
</dbReference>
<dbReference type="InterPro" id="IPR013520">
    <property type="entry name" value="Ribonucl_H"/>
</dbReference>
<dbReference type="SUPFAM" id="SSF53098">
    <property type="entry name" value="Ribonuclease H-like"/>
    <property type="match status" value="1"/>
</dbReference>
<comment type="caution">
    <text evidence="2">The sequence shown here is derived from an EMBL/GenBank/DDBJ whole genome shotgun (WGS) entry which is preliminary data.</text>
</comment>
<dbReference type="Proteomes" id="UP001595776">
    <property type="component" value="Unassembled WGS sequence"/>
</dbReference>
<sequence length="296" mass="33796">MDIEEAIELLESSEDHLVIERLQVPVPLDGPLPDQLLKRGIYLDIETTGLSLEKDEIIELALVPFVFDENANIIGIHPPLNMLQEPAVGTISEEITSLTGIRFDDVRGQVIDWQQVRDLIADAVIIIAHNSGFDRPFLEKVEPMFELKAWGCSYADIDWRSHGFESAKLEYLGLKSGFFYDGHRATMDCFAGLRLLSDKLGDTGSTGLSYLLEFARQSTCRIWAENAPFEFKDELRKRGYRWNDGSDARPRAWYVDVRESDVEAELEWLRNDIYQDADAAPILTRFNAFSRYSNRV</sequence>
<dbReference type="PANTHER" id="PTHR30231">
    <property type="entry name" value="DNA POLYMERASE III SUBUNIT EPSILON"/>
    <property type="match status" value="1"/>
</dbReference>
<organism evidence="2 3">
    <name type="scientific">Kordiimonas lipolytica</name>
    <dbReference type="NCBI Taxonomy" id="1662421"/>
    <lineage>
        <taxon>Bacteria</taxon>
        <taxon>Pseudomonadati</taxon>
        <taxon>Pseudomonadota</taxon>
        <taxon>Alphaproteobacteria</taxon>
        <taxon>Kordiimonadales</taxon>
        <taxon>Kordiimonadaceae</taxon>
        <taxon>Kordiimonas</taxon>
    </lineage>
</organism>
<accession>A0ABV8UBH0</accession>
<gene>
    <name evidence="2" type="ORF">ACFO5Q_10020</name>
</gene>
<dbReference type="InterPro" id="IPR036397">
    <property type="entry name" value="RNaseH_sf"/>
</dbReference>
<protein>
    <submittedName>
        <fullName evidence="2">3'-5' exonuclease</fullName>
    </submittedName>
</protein>
<keyword evidence="2" id="KW-0378">Hydrolase</keyword>
<name>A0ABV8UBH0_9PROT</name>
<evidence type="ECO:0000259" key="1">
    <source>
        <dbReference type="SMART" id="SM00479"/>
    </source>
</evidence>
<dbReference type="RefSeq" id="WP_068146091.1">
    <property type="nucleotide sequence ID" value="NZ_JBHSCR010000007.1"/>
</dbReference>